<feature type="compositionally biased region" description="Polar residues" evidence="3">
    <location>
        <begin position="214"/>
        <end position="223"/>
    </location>
</feature>
<dbReference type="InParanoid" id="B4J8Q1"/>
<dbReference type="Pfam" id="PF04818">
    <property type="entry name" value="CID"/>
    <property type="match status" value="1"/>
</dbReference>
<dbReference type="Proteomes" id="UP000001070">
    <property type="component" value="Unassembled WGS sequence"/>
</dbReference>
<dbReference type="InterPro" id="IPR008942">
    <property type="entry name" value="ENTH_VHS"/>
</dbReference>
<dbReference type="SUPFAM" id="SSF48464">
    <property type="entry name" value="ENTH/VHS domain"/>
    <property type="match status" value="1"/>
</dbReference>
<dbReference type="PROSITE" id="PS50128">
    <property type="entry name" value="SURP"/>
    <property type="match status" value="1"/>
</dbReference>
<feature type="compositionally biased region" description="Low complexity" evidence="3">
    <location>
        <begin position="171"/>
        <end position="204"/>
    </location>
</feature>
<feature type="region of interest" description="Disordered" evidence="3">
    <location>
        <begin position="84"/>
        <end position="111"/>
    </location>
</feature>
<dbReference type="EMBL" id="CH916367">
    <property type="protein sequence ID" value="EDW01318.1"/>
    <property type="molecule type" value="Genomic_DNA"/>
</dbReference>
<evidence type="ECO:0000259" key="5">
    <source>
        <dbReference type="PROSITE" id="PS50128"/>
    </source>
</evidence>
<feature type="region of interest" description="Disordered" evidence="3">
    <location>
        <begin position="745"/>
        <end position="786"/>
    </location>
</feature>
<dbReference type="HOGENOM" id="CLU_010743_1_0_1"/>
<dbReference type="SMART" id="SM00648">
    <property type="entry name" value="SWAP"/>
    <property type="match status" value="1"/>
</dbReference>
<evidence type="ECO:0000313" key="7">
    <source>
        <dbReference type="EMBL" id="EDW01318.1"/>
    </source>
</evidence>
<feature type="compositionally biased region" description="Basic and acidic residues" evidence="3">
    <location>
        <begin position="777"/>
        <end position="786"/>
    </location>
</feature>
<dbReference type="GO" id="GO:0006396">
    <property type="term" value="P:RNA processing"/>
    <property type="evidence" value="ECO:0007669"/>
    <property type="project" value="InterPro"/>
</dbReference>
<reference evidence="7 8" key="1">
    <citation type="journal article" date="2007" name="Nature">
        <title>Evolution of genes and genomes on the Drosophila phylogeny.</title>
        <authorList>
            <consortium name="Drosophila 12 Genomes Consortium"/>
            <person name="Clark A.G."/>
            <person name="Eisen M.B."/>
            <person name="Smith D.R."/>
            <person name="Bergman C.M."/>
            <person name="Oliver B."/>
            <person name="Markow T.A."/>
            <person name="Kaufman T.C."/>
            <person name="Kellis M."/>
            <person name="Gelbart W."/>
            <person name="Iyer V.N."/>
            <person name="Pollard D.A."/>
            <person name="Sackton T.B."/>
            <person name="Larracuente A.M."/>
            <person name="Singh N.D."/>
            <person name="Abad J.P."/>
            <person name="Abt D.N."/>
            <person name="Adryan B."/>
            <person name="Aguade M."/>
            <person name="Akashi H."/>
            <person name="Anderson W.W."/>
            <person name="Aquadro C.F."/>
            <person name="Ardell D.H."/>
            <person name="Arguello R."/>
            <person name="Artieri C.G."/>
            <person name="Barbash D.A."/>
            <person name="Barker D."/>
            <person name="Barsanti P."/>
            <person name="Batterham P."/>
            <person name="Batzoglou S."/>
            <person name="Begun D."/>
            <person name="Bhutkar A."/>
            <person name="Blanco E."/>
            <person name="Bosak S.A."/>
            <person name="Bradley R.K."/>
            <person name="Brand A.D."/>
            <person name="Brent M.R."/>
            <person name="Brooks A.N."/>
            <person name="Brown R.H."/>
            <person name="Butlin R.K."/>
            <person name="Caggese C."/>
            <person name="Calvi B.R."/>
            <person name="Bernardo de Carvalho A."/>
            <person name="Caspi A."/>
            <person name="Castrezana S."/>
            <person name="Celniker S.E."/>
            <person name="Chang J.L."/>
            <person name="Chapple C."/>
            <person name="Chatterji S."/>
            <person name="Chinwalla A."/>
            <person name="Civetta A."/>
            <person name="Clifton S.W."/>
            <person name="Comeron J.M."/>
            <person name="Costello J.C."/>
            <person name="Coyne J.A."/>
            <person name="Daub J."/>
            <person name="David R.G."/>
            <person name="Delcher A.L."/>
            <person name="Delehaunty K."/>
            <person name="Do C.B."/>
            <person name="Ebling H."/>
            <person name="Edwards K."/>
            <person name="Eickbush T."/>
            <person name="Evans J.D."/>
            <person name="Filipski A."/>
            <person name="Findeiss S."/>
            <person name="Freyhult E."/>
            <person name="Fulton L."/>
            <person name="Fulton R."/>
            <person name="Garcia A.C."/>
            <person name="Gardiner A."/>
            <person name="Garfield D.A."/>
            <person name="Garvin B.E."/>
            <person name="Gibson G."/>
            <person name="Gilbert D."/>
            <person name="Gnerre S."/>
            <person name="Godfrey J."/>
            <person name="Good R."/>
            <person name="Gotea V."/>
            <person name="Gravely B."/>
            <person name="Greenberg A.J."/>
            <person name="Griffiths-Jones S."/>
            <person name="Gross S."/>
            <person name="Guigo R."/>
            <person name="Gustafson E.A."/>
            <person name="Haerty W."/>
            <person name="Hahn M.W."/>
            <person name="Halligan D.L."/>
            <person name="Halpern A.L."/>
            <person name="Halter G.M."/>
            <person name="Han M.V."/>
            <person name="Heger A."/>
            <person name="Hillier L."/>
            <person name="Hinrichs A.S."/>
            <person name="Holmes I."/>
            <person name="Hoskins R.A."/>
            <person name="Hubisz M.J."/>
            <person name="Hultmark D."/>
            <person name="Huntley M.A."/>
            <person name="Jaffe D.B."/>
            <person name="Jagadeeshan S."/>
            <person name="Jeck W.R."/>
            <person name="Johnson J."/>
            <person name="Jones C.D."/>
            <person name="Jordan W.C."/>
            <person name="Karpen G.H."/>
            <person name="Kataoka E."/>
            <person name="Keightley P.D."/>
            <person name="Kheradpour P."/>
            <person name="Kirkness E.F."/>
            <person name="Koerich L.B."/>
            <person name="Kristiansen K."/>
            <person name="Kudrna D."/>
            <person name="Kulathinal R.J."/>
            <person name="Kumar S."/>
            <person name="Kwok R."/>
            <person name="Lander E."/>
            <person name="Langley C.H."/>
            <person name="Lapoint R."/>
            <person name="Lazzaro B.P."/>
            <person name="Lee S.J."/>
            <person name="Levesque L."/>
            <person name="Li R."/>
            <person name="Lin C.F."/>
            <person name="Lin M.F."/>
            <person name="Lindblad-Toh K."/>
            <person name="Llopart A."/>
            <person name="Long M."/>
            <person name="Low L."/>
            <person name="Lozovsky E."/>
            <person name="Lu J."/>
            <person name="Luo M."/>
            <person name="Machado C.A."/>
            <person name="Makalowski W."/>
            <person name="Marzo M."/>
            <person name="Matsuda M."/>
            <person name="Matzkin L."/>
            <person name="McAllister B."/>
            <person name="McBride C.S."/>
            <person name="McKernan B."/>
            <person name="McKernan K."/>
            <person name="Mendez-Lago M."/>
            <person name="Minx P."/>
            <person name="Mollenhauer M.U."/>
            <person name="Montooth K."/>
            <person name="Mount S.M."/>
            <person name="Mu X."/>
            <person name="Myers E."/>
            <person name="Negre B."/>
            <person name="Newfeld S."/>
            <person name="Nielsen R."/>
            <person name="Noor M.A."/>
            <person name="O'Grady P."/>
            <person name="Pachter L."/>
            <person name="Papaceit M."/>
            <person name="Parisi M.J."/>
            <person name="Parisi M."/>
            <person name="Parts L."/>
            <person name="Pedersen J.S."/>
            <person name="Pesole G."/>
            <person name="Phillippy A.M."/>
            <person name="Ponting C.P."/>
            <person name="Pop M."/>
            <person name="Porcelli D."/>
            <person name="Powell J.R."/>
            <person name="Prohaska S."/>
            <person name="Pruitt K."/>
            <person name="Puig M."/>
            <person name="Quesneville H."/>
            <person name="Ram K.R."/>
            <person name="Rand D."/>
            <person name="Rasmussen M.D."/>
            <person name="Reed L.K."/>
            <person name="Reenan R."/>
            <person name="Reily A."/>
            <person name="Remington K.A."/>
            <person name="Rieger T.T."/>
            <person name="Ritchie M.G."/>
            <person name="Robin C."/>
            <person name="Rogers Y.H."/>
            <person name="Rohde C."/>
            <person name="Rozas J."/>
            <person name="Rubenfield M.J."/>
            <person name="Ruiz A."/>
            <person name="Russo S."/>
            <person name="Salzberg S.L."/>
            <person name="Sanchez-Gracia A."/>
            <person name="Saranga D.J."/>
            <person name="Sato H."/>
            <person name="Schaeffer S.W."/>
            <person name="Schatz M.C."/>
            <person name="Schlenke T."/>
            <person name="Schwartz R."/>
            <person name="Segarra C."/>
            <person name="Singh R.S."/>
            <person name="Sirot L."/>
            <person name="Sirota M."/>
            <person name="Sisneros N.B."/>
            <person name="Smith C.D."/>
            <person name="Smith T.F."/>
            <person name="Spieth J."/>
            <person name="Stage D.E."/>
            <person name="Stark A."/>
            <person name="Stephan W."/>
            <person name="Strausberg R.L."/>
            <person name="Strempel S."/>
            <person name="Sturgill D."/>
            <person name="Sutton G."/>
            <person name="Sutton G.G."/>
            <person name="Tao W."/>
            <person name="Teichmann S."/>
            <person name="Tobari Y.N."/>
            <person name="Tomimura Y."/>
            <person name="Tsolas J.M."/>
            <person name="Valente V.L."/>
            <person name="Venter E."/>
            <person name="Venter J.C."/>
            <person name="Vicario S."/>
            <person name="Vieira F.G."/>
            <person name="Vilella A.J."/>
            <person name="Villasante A."/>
            <person name="Walenz B."/>
            <person name="Wang J."/>
            <person name="Wasserman M."/>
            <person name="Watts T."/>
            <person name="Wilson D."/>
            <person name="Wilson R.K."/>
            <person name="Wing R.A."/>
            <person name="Wolfner M.F."/>
            <person name="Wong A."/>
            <person name="Wong G.K."/>
            <person name="Wu C.I."/>
            <person name="Wu G."/>
            <person name="Yamamoto D."/>
            <person name="Yang H.P."/>
            <person name="Yang S.P."/>
            <person name="Yorke J.A."/>
            <person name="Yoshida K."/>
            <person name="Zdobnov E."/>
            <person name="Zhang P."/>
            <person name="Zhang Y."/>
            <person name="Zimin A.V."/>
            <person name="Baldwin J."/>
            <person name="Abdouelleil A."/>
            <person name="Abdulkadir J."/>
            <person name="Abebe A."/>
            <person name="Abera B."/>
            <person name="Abreu J."/>
            <person name="Acer S.C."/>
            <person name="Aftuck L."/>
            <person name="Alexander A."/>
            <person name="An P."/>
            <person name="Anderson E."/>
            <person name="Anderson S."/>
            <person name="Arachi H."/>
            <person name="Azer M."/>
            <person name="Bachantsang P."/>
            <person name="Barry A."/>
            <person name="Bayul T."/>
            <person name="Berlin A."/>
            <person name="Bessette D."/>
            <person name="Bloom T."/>
            <person name="Blye J."/>
            <person name="Boguslavskiy L."/>
            <person name="Bonnet C."/>
            <person name="Boukhgalter B."/>
            <person name="Bourzgui I."/>
            <person name="Brown A."/>
            <person name="Cahill P."/>
            <person name="Channer S."/>
            <person name="Cheshatsang Y."/>
            <person name="Chuda L."/>
            <person name="Citroen M."/>
            <person name="Collymore A."/>
            <person name="Cooke P."/>
            <person name="Costello M."/>
            <person name="D'Aco K."/>
            <person name="Daza R."/>
            <person name="De Haan G."/>
            <person name="DeGray S."/>
            <person name="DeMaso C."/>
            <person name="Dhargay N."/>
            <person name="Dooley K."/>
            <person name="Dooley E."/>
            <person name="Doricent M."/>
            <person name="Dorje P."/>
            <person name="Dorjee K."/>
            <person name="Dupes A."/>
            <person name="Elong R."/>
            <person name="Falk J."/>
            <person name="Farina A."/>
            <person name="Faro S."/>
            <person name="Ferguson D."/>
            <person name="Fisher S."/>
            <person name="Foley C.D."/>
            <person name="Franke A."/>
            <person name="Friedrich D."/>
            <person name="Gadbois L."/>
            <person name="Gearin G."/>
            <person name="Gearin C.R."/>
            <person name="Giannoukos G."/>
            <person name="Goode T."/>
            <person name="Graham J."/>
            <person name="Grandbois E."/>
            <person name="Grewal S."/>
            <person name="Gyaltsen K."/>
            <person name="Hafez N."/>
            <person name="Hagos B."/>
            <person name="Hall J."/>
            <person name="Henson C."/>
            <person name="Hollinger A."/>
            <person name="Honan T."/>
            <person name="Huard M.D."/>
            <person name="Hughes L."/>
            <person name="Hurhula B."/>
            <person name="Husby M.E."/>
            <person name="Kamat A."/>
            <person name="Kanga B."/>
            <person name="Kashin S."/>
            <person name="Khazanovich D."/>
            <person name="Kisner P."/>
            <person name="Lance K."/>
            <person name="Lara M."/>
            <person name="Lee W."/>
            <person name="Lennon N."/>
            <person name="Letendre F."/>
            <person name="LeVine R."/>
            <person name="Lipovsky A."/>
            <person name="Liu X."/>
            <person name="Liu J."/>
            <person name="Liu S."/>
            <person name="Lokyitsang T."/>
            <person name="Lokyitsang Y."/>
            <person name="Lubonja R."/>
            <person name="Lui A."/>
            <person name="MacDonald P."/>
            <person name="Magnisalis V."/>
            <person name="Maru K."/>
            <person name="Matthews C."/>
            <person name="McCusker W."/>
            <person name="McDonough S."/>
            <person name="Mehta T."/>
            <person name="Meldrim J."/>
            <person name="Meneus L."/>
            <person name="Mihai O."/>
            <person name="Mihalev A."/>
            <person name="Mihova T."/>
            <person name="Mittelman R."/>
            <person name="Mlenga V."/>
            <person name="Montmayeur A."/>
            <person name="Mulrain L."/>
            <person name="Navidi A."/>
            <person name="Naylor J."/>
            <person name="Negash T."/>
            <person name="Nguyen T."/>
            <person name="Nguyen N."/>
            <person name="Nicol R."/>
            <person name="Norbu C."/>
            <person name="Norbu N."/>
            <person name="Novod N."/>
            <person name="O'Neill B."/>
            <person name="Osman S."/>
            <person name="Markiewicz E."/>
            <person name="Oyono O.L."/>
            <person name="Patti C."/>
            <person name="Phunkhang P."/>
            <person name="Pierre F."/>
            <person name="Priest M."/>
            <person name="Raghuraman S."/>
            <person name="Rege F."/>
            <person name="Reyes R."/>
            <person name="Rise C."/>
            <person name="Rogov P."/>
            <person name="Ross K."/>
            <person name="Ryan E."/>
            <person name="Settipalli S."/>
            <person name="Shea T."/>
            <person name="Sherpa N."/>
            <person name="Shi L."/>
            <person name="Shih D."/>
            <person name="Sparrow T."/>
            <person name="Spaulding J."/>
            <person name="Stalker J."/>
            <person name="Stange-Thomann N."/>
            <person name="Stavropoulos S."/>
            <person name="Stone C."/>
            <person name="Strader C."/>
            <person name="Tesfaye S."/>
            <person name="Thomson T."/>
            <person name="Thoulutsang Y."/>
            <person name="Thoulutsang D."/>
            <person name="Topham K."/>
            <person name="Topping I."/>
            <person name="Tsamla T."/>
            <person name="Vassiliev H."/>
            <person name="Vo A."/>
            <person name="Wangchuk T."/>
            <person name="Wangdi T."/>
            <person name="Weiand M."/>
            <person name="Wilkinson J."/>
            <person name="Wilson A."/>
            <person name="Yadav S."/>
            <person name="Young G."/>
            <person name="Yu Q."/>
            <person name="Zembek L."/>
            <person name="Zhong D."/>
            <person name="Zimmer A."/>
            <person name="Zwirko Z."/>
            <person name="Jaffe D.B."/>
            <person name="Alvarez P."/>
            <person name="Brockman W."/>
            <person name="Butler J."/>
            <person name="Chin C."/>
            <person name="Gnerre S."/>
            <person name="Grabherr M."/>
            <person name="Kleber M."/>
            <person name="Mauceli E."/>
            <person name="MacCallum I."/>
        </authorList>
    </citation>
    <scope>NUCLEOTIDE SEQUENCE [LARGE SCALE GENOMIC DNA]</scope>
    <source>
        <strain evidence="8">Tucson 15287-2541.00</strain>
    </source>
</reference>
<keyword evidence="8" id="KW-1185">Reference proteome</keyword>
<name>B4J8Q1_DROGR</name>
<feature type="compositionally biased region" description="Low complexity" evidence="3">
    <location>
        <begin position="868"/>
        <end position="878"/>
    </location>
</feature>
<dbReference type="InterPro" id="IPR006569">
    <property type="entry name" value="CID_dom"/>
</dbReference>
<dbReference type="Pfam" id="PF00076">
    <property type="entry name" value="RRM_1"/>
    <property type="match status" value="1"/>
</dbReference>
<feature type="region of interest" description="Disordered" evidence="3">
    <location>
        <begin position="803"/>
        <end position="969"/>
    </location>
</feature>
<feature type="domain" description="RRM" evidence="4">
    <location>
        <begin position="218"/>
        <end position="299"/>
    </location>
</feature>
<dbReference type="OMA" id="FKSRVCN"/>
<dbReference type="Pfam" id="PF08312">
    <property type="entry name" value="cwf21"/>
    <property type="match status" value="1"/>
</dbReference>
<evidence type="ECO:0000256" key="2">
    <source>
        <dbReference type="PROSITE-ProRule" id="PRU00176"/>
    </source>
</evidence>
<dbReference type="InterPro" id="IPR000061">
    <property type="entry name" value="Surp"/>
</dbReference>
<dbReference type="PANTHER" id="PTHR23140:SF0">
    <property type="entry name" value="U2 SNRNP-ASSOCIATED SURP MOTIF-CONTAINING PROTEIN"/>
    <property type="match status" value="1"/>
</dbReference>
<evidence type="ECO:0000259" key="6">
    <source>
        <dbReference type="PROSITE" id="PS51391"/>
    </source>
</evidence>
<evidence type="ECO:0000256" key="3">
    <source>
        <dbReference type="SAM" id="MobiDB-lite"/>
    </source>
</evidence>
<feature type="domain" description="CID" evidence="6">
    <location>
        <begin position="481"/>
        <end position="626"/>
    </location>
</feature>
<protein>
    <submittedName>
        <fullName evidence="7">GH20523</fullName>
    </submittedName>
</protein>
<dbReference type="FunCoup" id="B4J8Q1">
    <property type="interactions" value="3115"/>
</dbReference>
<dbReference type="Gene3D" id="1.25.40.90">
    <property type="match status" value="1"/>
</dbReference>
<feature type="region of interest" description="Disordered" evidence="3">
    <location>
        <begin position="162"/>
        <end position="223"/>
    </location>
</feature>
<feature type="compositionally biased region" description="Polar residues" evidence="3">
    <location>
        <begin position="745"/>
        <end position="755"/>
    </location>
</feature>
<dbReference type="STRING" id="7222.B4J8Q1"/>
<dbReference type="SMART" id="SM00360">
    <property type="entry name" value="RRM"/>
    <property type="match status" value="1"/>
</dbReference>
<dbReference type="PhylomeDB" id="B4J8Q1"/>
<dbReference type="InterPro" id="IPR035009">
    <property type="entry name" value="SR140_RRM"/>
</dbReference>
<evidence type="ECO:0000256" key="1">
    <source>
        <dbReference type="ARBA" id="ARBA00022884"/>
    </source>
</evidence>
<gene>
    <name evidence="7" type="primary">Dgri\GH20523</name>
    <name evidence="7" type="ORF">Dgri_GH20523</name>
</gene>
<keyword evidence="1 2" id="KW-0694">RNA-binding</keyword>
<dbReference type="InterPro" id="IPR013170">
    <property type="entry name" value="mRNA_splic_Cwf21_dom"/>
</dbReference>
<dbReference type="Gene3D" id="6.10.140.420">
    <property type="match status" value="1"/>
</dbReference>
<dbReference type="CDD" id="cd12223">
    <property type="entry name" value="RRM_SR140"/>
    <property type="match status" value="1"/>
</dbReference>
<dbReference type="OrthoDB" id="377209at2759"/>
<feature type="compositionally biased region" description="Basic and acidic residues" evidence="3">
    <location>
        <begin position="87"/>
        <end position="98"/>
    </location>
</feature>
<dbReference type="InterPro" id="IPR051485">
    <property type="entry name" value="SR-CTD_assoc_factor"/>
</dbReference>
<sequence length="969" mass="109933">MQGECIQTTAKYLTIFSIQRISDKKLEAFTVGTFSKRQLSKKEIEEQKKKEDEAAAAHAFKEFVETFQEAPTASSKVWVKAGTYDAGSRREDKSEKGKLYKPGSKLIEKSASERAEDYAKLLASDLKKDPAPLKKKNQEKKKSNLELFKEELRQIQEEREERHKYKHMVVPSAPSSSSQQQQQQQTQQQQQQPSSSSSQQANSARDGGSFDTGDPNTTNLYLGNLNPKISEQQLMEIFGRYGPLASIKIMWPRSEEEKQRGRNCGFVAYMSRKDAERALRTLNGRYIMGYEMRLGWGKTVPIMNTPIFAPQALLELTLPPPPSGMPFNAQPPPSEANTLPKKNYKDYDTIEDKENMERILGKSVVKVFIPTEKSVLNIIHRMIEFVIREGPMFEALIMSREMENPLFSFLFDNESPAHIYYRWKLYSLLQGDTPSEWREQQFRMFKDGPVWTPPIANFYTQGMPDELVVDPDAPVVHKGALSNAQRDRLEDLIRHLTPERARIGDAMIFCIEHADAADEICECIAESLANLKTPASKKIARLYLVSDILHNCTVKVSNASFFRKSVEKQLLDIFESLHTYYLGIESRLKAEGFKTRVCNVIRTWEEWTIYPKDFLSQLHAVFLGRTATSPVQADESRSEEALDEDIDGAPLSGEEKDDEDLDGVPLDGAALLKSALKLALPDATAQQRDTPKREQYVEEIDGVPMDDDLDGVPMEHVQKAADSKSHPKMPGFIPSKWETVDPTQIEAQAITTSKWDTLDPPDPPKFFSSDEESDDDNSQKYDDEKRQKLREIELKVMQYQDELESGKRRLESGWTLPEQVEYHRKRLLKRNSPVGSVDSPLSYMNTKSRSSQRSESPEGRHVLGGHYSSSSRSSPGLRTSRKRSHSPFSGGESSSRSSRSVKRNRSRSQSDSPKRYSDATRPGGRLSSRRSPSPVPASGYSSRAARRGSVSPPARHRSDNNKHKHKHRH</sequence>
<proteinExistence type="predicted"/>
<dbReference type="InterPro" id="IPR035967">
    <property type="entry name" value="SWAP/Surp_sf"/>
</dbReference>
<feature type="compositionally biased region" description="Low complexity" evidence="3">
    <location>
        <begin position="921"/>
        <end position="953"/>
    </location>
</feature>
<dbReference type="eggNOG" id="KOG0151">
    <property type="taxonomic scope" value="Eukaryota"/>
</dbReference>
<dbReference type="Gene3D" id="3.30.70.330">
    <property type="match status" value="1"/>
</dbReference>
<accession>B4J8Q1</accession>
<dbReference type="PROSITE" id="PS50102">
    <property type="entry name" value="RRM"/>
    <property type="match status" value="1"/>
</dbReference>
<dbReference type="GO" id="GO:0003723">
    <property type="term" value="F:RNA binding"/>
    <property type="evidence" value="ECO:0007669"/>
    <property type="project" value="UniProtKB-UniRule"/>
</dbReference>
<dbReference type="Gene3D" id="1.10.10.790">
    <property type="entry name" value="Surp module"/>
    <property type="match status" value="1"/>
</dbReference>
<dbReference type="PROSITE" id="PS51391">
    <property type="entry name" value="CID"/>
    <property type="match status" value="1"/>
</dbReference>
<dbReference type="InterPro" id="IPR047488">
    <property type="entry name" value="SR140_cwf21"/>
</dbReference>
<dbReference type="SMART" id="SM00582">
    <property type="entry name" value="RPR"/>
    <property type="match status" value="1"/>
</dbReference>
<dbReference type="InterPro" id="IPR000504">
    <property type="entry name" value="RRM_dom"/>
</dbReference>
<dbReference type="SUPFAM" id="SSF54928">
    <property type="entry name" value="RNA-binding domain, RBD"/>
    <property type="match status" value="1"/>
</dbReference>
<dbReference type="CDD" id="cd21370">
    <property type="entry name" value="cwf21_SR140"/>
    <property type="match status" value="1"/>
</dbReference>
<feature type="region of interest" description="Disordered" evidence="3">
    <location>
        <begin position="629"/>
        <end position="661"/>
    </location>
</feature>
<evidence type="ECO:0000313" key="8">
    <source>
        <dbReference type="Proteomes" id="UP000001070"/>
    </source>
</evidence>
<dbReference type="InterPro" id="IPR035979">
    <property type="entry name" value="RBD_domain_sf"/>
</dbReference>
<evidence type="ECO:0000259" key="4">
    <source>
        <dbReference type="PROSITE" id="PS50102"/>
    </source>
</evidence>
<dbReference type="AlphaFoldDB" id="B4J8Q1"/>
<dbReference type="InterPro" id="IPR012677">
    <property type="entry name" value="Nucleotide-bd_a/b_plait_sf"/>
</dbReference>
<organism evidence="8">
    <name type="scientific">Drosophila grimshawi</name>
    <name type="common">Hawaiian fruit fly</name>
    <name type="synonym">Idiomyia grimshawi</name>
    <dbReference type="NCBI Taxonomy" id="7222"/>
    <lineage>
        <taxon>Eukaryota</taxon>
        <taxon>Metazoa</taxon>
        <taxon>Ecdysozoa</taxon>
        <taxon>Arthropoda</taxon>
        <taxon>Hexapoda</taxon>
        <taxon>Insecta</taxon>
        <taxon>Pterygota</taxon>
        <taxon>Neoptera</taxon>
        <taxon>Endopterygota</taxon>
        <taxon>Diptera</taxon>
        <taxon>Brachycera</taxon>
        <taxon>Muscomorpha</taxon>
        <taxon>Ephydroidea</taxon>
        <taxon>Drosophilidae</taxon>
        <taxon>Drosophila</taxon>
        <taxon>Hawaiian Drosophila</taxon>
    </lineage>
</organism>
<dbReference type="SUPFAM" id="SSF109905">
    <property type="entry name" value="Surp module (SWAP domain)"/>
    <property type="match status" value="1"/>
</dbReference>
<dbReference type="GO" id="GO:0005634">
    <property type="term" value="C:nucleus"/>
    <property type="evidence" value="ECO:0007669"/>
    <property type="project" value="TreeGrafter"/>
</dbReference>
<dbReference type="Pfam" id="PF01805">
    <property type="entry name" value="Surp"/>
    <property type="match status" value="1"/>
</dbReference>
<feature type="domain" description="SURP motif" evidence="5">
    <location>
        <begin position="378"/>
        <end position="421"/>
    </location>
</feature>
<dbReference type="SMART" id="SM01115">
    <property type="entry name" value="cwf21"/>
    <property type="match status" value="1"/>
</dbReference>
<dbReference type="PANTHER" id="PTHR23140">
    <property type="entry name" value="RNA PROCESSING PROTEIN LD23810P"/>
    <property type="match status" value="1"/>
</dbReference>
<dbReference type="FunFam" id="3.30.70.330:FF:000177">
    <property type="entry name" value="U2 snRNP-associated SURP motif-containing protein-like isoform X2"/>
    <property type="match status" value="1"/>
</dbReference>
<feature type="compositionally biased region" description="Polar residues" evidence="3">
    <location>
        <begin position="842"/>
        <end position="854"/>
    </location>
</feature>
<feature type="compositionally biased region" description="Low complexity" evidence="3">
    <location>
        <begin position="886"/>
        <end position="898"/>
    </location>
</feature>